<dbReference type="PANTHER" id="PTHR10884:SF14">
    <property type="entry name" value="NADH DEHYDROGENASE [UBIQUINONE] IRON-SULFUR PROTEIN 3, MITOCHONDRIAL"/>
    <property type="match status" value="1"/>
</dbReference>
<dbReference type="Proteomes" id="UP000460298">
    <property type="component" value="Unassembled WGS sequence"/>
</dbReference>
<comment type="function">
    <text evidence="3">NDH-1 shuttles electrons from NADH, via FMN and iron-sulfur (Fe-S) centers, to quinones in the respiratory chain. The immediate electron acceptor for the enzyme in this species is believed to be ubiquinone. Couples the redox reaction to proton translocation (for every two electrons transferred, four hydrogen ions are translocated across the cytoplasmic membrane), and thus conserves the redox energy in a proton gradient.</text>
</comment>
<keyword evidence="3" id="KW-0520">NAD</keyword>
<dbReference type="Gene3D" id="3.30.460.80">
    <property type="entry name" value="NADH:ubiquinone oxidoreductase, 30kDa subunit"/>
    <property type="match status" value="1"/>
</dbReference>
<evidence type="ECO:0000256" key="3">
    <source>
        <dbReference type="HAMAP-Rule" id="MF_01357"/>
    </source>
</evidence>
<evidence type="ECO:0000256" key="1">
    <source>
        <dbReference type="ARBA" id="ARBA00007569"/>
    </source>
</evidence>
<gene>
    <name evidence="3" type="primary">nuoC</name>
    <name evidence="5" type="ORF">F9K24_16425</name>
</gene>
<comment type="similarity">
    <text evidence="1 3">Belongs to the complex I 30 kDa subunit family.</text>
</comment>
<name>A0A833GZD8_9LEPT</name>
<dbReference type="PANTHER" id="PTHR10884">
    <property type="entry name" value="NADH DEHYDROGENASE UBIQUINONE IRON-SULFUR PROTEIN 3"/>
    <property type="match status" value="1"/>
</dbReference>
<keyword evidence="3" id="KW-0874">Quinone</keyword>
<dbReference type="EC" id="7.1.1.-" evidence="3"/>
<dbReference type="EMBL" id="WBUI01000019">
    <property type="protein sequence ID" value="KAB2930626.1"/>
    <property type="molecule type" value="Genomic_DNA"/>
</dbReference>
<keyword evidence="3" id="KW-0830">Ubiquinone</keyword>
<feature type="domain" description="NADH:ubiquinone oxidoreductase 30kDa subunit" evidence="4">
    <location>
        <begin position="32"/>
        <end position="157"/>
    </location>
</feature>
<dbReference type="Pfam" id="PF00329">
    <property type="entry name" value="Complex1_30kDa"/>
    <property type="match status" value="1"/>
</dbReference>
<proteinExistence type="inferred from homology"/>
<dbReference type="InterPro" id="IPR037232">
    <property type="entry name" value="NADH_quin_OxRdtase_su_C/D-like"/>
</dbReference>
<reference evidence="5 6" key="1">
    <citation type="submission" date="2019-10" db="EMBL/GenBank/DDBJ databases">
        <title>Extracellular Electron Transfer in a Candidatus Methanoperedens spp. Enrichment Culture.</title>
        <authorList>
            <person name="Berger S."/>
            <person name="Rangel Shaw D."/>
            <person name="Berben T."/>
            <person name="In 'T Zandt M."/>
            <person name="Frank J."/>
            <person name="Reimann J."/>
            <person name="Jetten M.S.M."/>
            <person name="Welte C.U."/>
        </authorList>
    </citation>
    <scope>NUCLEOTIDE SEQUENCE [LARGE SCALE GENOMIC DNA]</scope>
    <source>
        <strain evidence="5">SB12</strain>
    </source>
</reference>
<evidence type="ECO:0000313" key="5">
    <source>
        <dbReference type="EMBL" id="KAB2930626.1"/>
    </source>
</evidence>
<keyword evidence="2 3" id="KW-0813">Transport</keyword>
<dbReference type="InterPro" id="IPR001268">
    <property type="entry name" value="NADH_UbQ_OxRdtase_30kDa_su"/>
</dbReference>
<organism evidence="5 6">
    <name type="scientific">Leptonema illini</name>
    <dbReference type="NCBI Taxonomy" id="183"/>
    <lineage>
        <taxon>Bacteria</taxon>
        <taxon>Pseudomonadati</taxon>
        <taxon>Spirochaetota</taxon>
        <taxon>Spirochaetia</taxon>
        <taxon>Leptospirales</taxon>
        <taxon>Leptospiraceae</taxon>
        <taxon>Leptonema</taxon>
    </lineage>
</organism>
<comment type="subcellular location">
    <subcellularLocation>
        <location evidence="3">Cell membrane</location>
        <topology evidence="3">Peripheral membrane protein</topology>
        <orientation evidence="3">Cytoplasmic side</orientation>
    </subcellularLocation>
</comment>
<dbReference type="AlphaFoldDB" id="A0A833GZD8"/>
<dbReference type="SUPFAM" id="SSF143243">
    <property type="entry name" value="Nqo5-like"/>
    <property type="match status" value="1"/>
</dbReference>
<evidence type="ECO:0000259" key="4">
    <source>
        <dbReference type="Pfam" id="PF00329"/>
    </source>
</evidence>
<dbReference type="HAMAP" id="MF_01357">
    <property type="entry name" value="NDH1_NuoC"/>
    <property type="match status" value="1"/>
</dbReference>
<protein>
    <recommendedName>
        <fullName evidence="3">NADH-quinone oxidoreductase subunit C</fullName>
        <ecNumber evidence="3">7.1.1.-</ecNumber>
    </recommendedName>
    <alternativeName>
        <fullName evidence="3">NADH dehydrogenase I subunit C</fullName>
    </alternativeName>
    <alternativeName>
        <fullName evidence="3">NDH-1 subunit C</fullName>
    </alternativeName>
</protein>
<keyword evidence="3" id="KW-1278">Translocase</keyword>
<evidence type="ECO:0000313" key="6">
    <source>
        <dbReference type="Proteomes" id="UP000460298"/>
    </source>
</evidence>
<dbReference type="GO" id="GO:0048038">
    <property type="term" value="F:quinone binding"/>
    <property type="evidence" value="ECO:0007669"/>
    <property type="project" value="UniProtKB-KW"/>
</dbReference>
<comment type="catalytic activity">
    <reaction evidence="3">
        <text>a quinone + NADH + 5 H(+)(in) = a quinol + NAD(+) + 4 H(+)(out)</text>
        <dbReference type="Rhea" id="RHEA:57888"/>
        <dbReference type="ChEBI" id="CHEBI:15378"/>
        <dbReference type="ChEBI" id="CHEBI:24646"/>
        <dbReference type="ChEBI" id="CHEBI:57540"/>
        <dbReference type="ChEBI" id="CHEBI:57945"/>
        <dbReference type="ChEBI" id="CHEBI:132124"/>
    </reaction>
</comment>
<dbReference type="GO" id="GO:0005886">
    <property type="term" value="C:plasma membrane"/>
    <property type="evidence" value="ECO:0007669"/>
    <property type="project" value="UniProtKB-SubCell"/>
</dbReference>
<accession>A0A833GZD8</accession>
<dbReference type="GO" id="GO:0008137">
    <property type="term" value="F:NADH dehydrogenase (ubiquinone) activity"/>
    <property type="evidence" value="ECO:0007669"/>
    <property type="project" value="InterPro"/>
</dbReference>
<keyword evidence="3" id="KW-0472">Membrane</keyword>
<dbReference type="GO" id="GO:0050136">
    <property type="term" value="F:NADH dehydrogenase (quinone) (non-electrogenic) activity"/>
    <property type="evidence" value="ECO:0007669"/>
    <property type="project" value="UniProtKB-UniRule"/>
</dbReference>
<comment type="caution">
    <text evidence="5">The sequence shown here is derived from an EMBL/GenBank/DDBJ whole genome shotgun (WGS) entry which is preliminary data.</text>
</comment>
<comment type="subunit">
    <text evidence="3">NDH-1 is composed of 14 different subunits. Subunits NuoB, C, D, E, F, and G constitute the peripheral sector of the complex.</text>
</comment>
<sequence>MLTNDKLQEKIKGLISGAVLSASDSYGLLDLEIDPAHLPALVKRLRDDADLKFDMLVDLVGADYVEYPQPKKARFGVIYNLKSLSKGHRVILRVYLPEEDPAVGSIHDLYKNANWLERETFDQYGVRFVGHPNPKRLLNHIEFVGHPLRKDYPITRQQWLSETDDLMDEMDVRLLEKGYPR</sequence>
<dbReference type="InterPro" id="IPR010218">
    <property type="entry name" value="NADH_DH_suC"/>
</dbReference>
<evidence type="ECO:0000256" key="2">
    <source>
        <dbReference type="ARBA" id="ARBA00022448"/>
    </source>
</evidence>
<keyword evidence="3" id="KW-1003">Cell membrane</keyword>